<accession>A0A561SVQ9</accession>
<evidence type="ECO:0000313" key="2">
    <source>
        <dbReference type="EMBL" id="TWF78935.1"/>
    </source>
</evidence>
<organism evidence="2 3">
    <name type="scientific">Pseudonocardia hierapolitana</name>
    <dbReference type="NCBI Taxonomy" id="1128676"/>
    <lineage>
        <taxon>Bacteria</taxon>
        <taxon>Bacillati</taxon>
        <taxon>Actinomycetota</taxon>
        <taxon>Actinomycetes</taxon>
        <taxon>Pseudonocardiales</taxon>
        <taxon>Pseudonocardiaceae</taxon>
        <taxon>Pseudonocardia</taxon>
    </lineage>
</organism>
<dbReference type="EMBL" id="VIWU01000001">
    <property type="protein sequence ID" value="TWF78935.1"/>
    <property type="molecule type" value="Genomic_DNA"/>
</dbReference>
<dbReference type="OrthoDB" id="4569527at2"/>
<dbReference type="RefSeq" id="WP_147257862.1">
    <property type="nucleotide sequence ID" value="NZ_VIWU01000001.1"/>
</dbReference>
<evidence type="ECO:0000313" key="3">
    <source>
        <dbReference type="Proteomes" id="UP000321261"/>
    </source>
</evidence>
<gene>
    <name evidence="2" type="ORF">FHX44_114859</name>
</gene>
<comment type="similarity">
    <text evidence="1">Belongs to the asp23 family.</text>
</comment>
<keyword evidence="3" id="KW-1185">Reference proteome</keyword>
<evidence type="ECO:0000256" key="1">
    <source>
        <dbReference type="ARBA" id="ARBA00005721"/>
    </source>
</evidence>
<proteinExistence type="inferred from homology"/>
<comment type="caution">
    <text evidence="2">The sequence shown here is derived from an EMBL/GenBank/DDBJ whole genome shotgun (WGS) entry which is preliminary data.</text>
</comment>
<name>A0A561SVQ9_9PSEU</name>
<sequence length="155" mass="16467">MRQAARGATSADPAGRISVRPSGVAVDLTVPAHRLDPVADRGRTTVGHQVIESIAARIVAEEPGVGGAARRVLGLAVTGEDAEQAPRVESTVAGETVSLRIRLSVTYPDPVHEVTDRVRRRLVERVGELTGKRVGMVDVIVAALHRPAGPRRVIR</sequence>
<dbReference type="InterPro" id="IPR005531">
    <property type="entry name" value="Asp23"/>
</dbReference>
<dbReference type="Pfam" id="PF03780">
    <property type="entry name" value="Asp23"/>
    <property type="match status" value="1"/>
</dbReference>
<reference evidence="2 3" key="1">
    <citation type="submission" date="2019-06" db="EMBL/GenBank/DDBJ databases">
        <title>Sequencing the genomes of 1000 actinobacteria strains.</title>
        <authorList>
            <person name="Klenk H.-P."/>
        </authorList>
    </citation>
    <scope>NUCLEOTIDE SEQUENCE [LARGE SCALE GENOMIC DNA]</scope>
    <source>
        <strain evidence="2 3">DSM 45671</strain>
    </source>
</reference>
<dbReference type="AlphaFoldDB" id="A0A561SVQ9"/>
<dbReference type="Proteomes" id="UP000321261">
    <property type="component" value="Unassembled WGS sequence"/>
</dbReference>
<protein>
    <submittedName>
        <fullName evidence="2">Cell envelope-related Asp23 family protein</fullName>
    </submittedName>
</protein>